<name>A0AAD7NJ79_9AGAR</name>
<reference evidence="1" key="1">
    <citation type="submission" date="2023-03" db="EMBL/GenBank/DDBJ databases">
        <title>Massive genome expansion in bonnet fungi (Mycena s.s.) driven by repeated elements and novel gene families across ecological guilds.</title>
        <authorList>
            <consortium name="Lawrence Berkeley National Laboratory"/>
            <person name="Harder C.B."/>
            <person name="Miyauchi S."/>
            <person name="Viragh M."/>
            <person name="Kuo A."/>
            <person name="Thoen E."/>
            <person name="Andreopoulos B."/>
            <person name="Lu D."/>
            <person name="Skrede I."/>
            <person name="Drula E."/>
            <person name="Henrissat B."/>
            <person name="Morin E."/>
            <person name="Kohler A."/>
            <person name="Barry K."/>
            <person name="LaButti K."/>
            <person name="Morin E."/>
            <person name="Salamov A."/>
            <person name="Lipzen A."/>
            <person name="Mereny Z."/>
            <person name="Hegedus B."/>
            <person name="Baldrian P."/>
            <person name="Stursova M."/>
            <person name="Weitz H."/>
            <person name="Taylor A."/>
            <person name="Grigoriev I.V."/>
            <person name="Nagy L.G."/>
            <person name="Martin F."/>
            <person name="Kauserud H."/>
        </authorList>
    </citation>
    <scope>NUCLEOTIDE SEQUENCE</scope>
    <source>
        <strain evidence="1">CBHHK182m</strain>
    </source>
</reference>
<feature type="non-terminal residue" evidence="1">
    <location>
        <position position="55"/>
    </location>
</feature>
<sequence>MPTLATAEASNAGFAPSYIPVAVFAGGTSGVGQGMVEALARQTKGRAHIVLIGRN</sequence>
<proteinExistence type="predicted"/>
<gene>
    <name evidence="1" type="ORF">B0H16DRAFT_1268746</name>
</gene>
<dbReference type="AlphaFoldDB" id="A0AAD7NJ79"/>
<accession>A0AAD7NJ79</accession>
<dbReference type="EMBL" id="JARKIB010000031">
    <property type="protein sequence ID" value="KAJ7762932.1"/>
    <property type="molecule type" value="Genomic_DNA"/>
</dbReference>
<dbReference type="Gene3D" id="3.40.50.720">
    <property type="entry name" value="NAD(P)-binding Rossmann-like Domain"/>
    <property type="match status" value="1"/>
</dbReference>
<evidence type="ECO:0000313" key="2">
    <source>
        <dbReference type="Proteomes" id="UP001215598"/>
    </source>
</evidence>
<keyword evidence="2" id="KW-1185">Reference proteome</keyword>
<protein>
    <submittedName>
        <fullName evidence="1">Uncharacterized protein</fullName>
    </submittedName>
</protein>
<comment type="caution">
    <text evidence="1">The sequence shown here is derived from an EMBL/GenBank/DDBJ whole genome shotgun (WGS) entry which is preliminary data.</text>
</comment>
<dbReference type="Proteomes" id="UP001215598">
    <property type="component" value="Unassembled WGS sequence"/>
</dbReference>
<organism evidence="1 2">
    <name type="scientific">Mycena metata</name>
    <dbReference type="NCBI Taxonomy" id="1033252"/>
    <lineage>
        <taxon>Eukaryota</taxon>
        <taxon>Fungi</taxon>
        <taxon>Dikarya</taxon>
        <taxon>Basidiomycota</taxon>
        <taxon>Agaricomycotina</taxon>
        <taxon>Agaricomycetes</taxon>
        <taxon>Agaricomycetidae</taxon>
        <taxon>Agaricales</taxon>
        <taxon>Marasmiineae</taxon>
        <taxon>Mycenaceae</taxon>
        <taxon>Mycena</taxon>
    </lineage>
</organism>
<evidence type="ECO:0000313" key="1">
    <source>
        <dbReference type="EMBL" id="KAJ7762932.1"/>
    </source>
</evidence>